<dbReference type="GO" id="GO:0012505">
    <property type="term" value="C:endomembrane system"/>
    <property type="evidence" value="ECO:0007669"/>
    <property type="project" value="UniProtKB-SubCell"/>
</dbReference>
<feature type="chain" id="PRO_5041670297" description="BTB domain-containing protein" evidence="4">
    <location>
        <begin position="22"/>
        <end position="315"/>
    </location>
</feature>
<organism evidence="6 7">
    <name type="scientific">Sphenostylis stenocarpa</name>
    <dbReference type="NCBI Taxonomy" id="92480"/>
    <lineage>
        <taxon>Eukaryota</taxon>
        <taxon>Viridiplantae</taxon>
        <taxon>Streptophyta</taxon>
        <taxon>Embryophyta</taxon>
        <taxon>Tracheophyta</taxon>
        <taxon>Spermatophyta</taxon>
        <taxon>Magnoliopsida</taxon>
        <taxon>eudicotyledons</taxon>
        <taxon>Gunneridae</taxon>
        <taxon>Pentapetalae</taxon>
        <taxon>rosids</taxon>
        <taxon>fabids</taxon>
        <taxon>Fabales</taxon>
        <taxon>Fabaceae</taxon>
        <taxon>Papilionoideae</taxon>
        <taxon>50 kb inversion clade</taxon>
        <taxon>NPAAA clade</taxon>
        <taxon>indigoferoid/millettioid clade</taxon>
        <taxon>Phaseoleae</taxon>
        <taxon>Sphenostylis</taxon>
    </lineage>
</organism>
<dbReference type="PROSITE" id="PS50097">
    <property type="entry name" value="BTB"/>
    <property type="match status" value="1"/>
</dbReference>
<feature type="domain" description="BTB" evidence="5">
    <location>
        <begin position="141"/>
        <end position="211"/>
    </location>
</feature>
<dbReference type="CDD" id="cd14733">
    <property type="entry name" value="BACK"/>
    <property type="match status" value="1"/>
</dbReference>
<comment type="pathway">
    <text evidence="3">Protein modification; protein ubiquitination.</text>
</comment>
<accession>A0AA86V283</accession>
<dbReference type="AlphaFoldDB" id="A0AA86V283"/>
<dbReference type="Gene3D" id="3.30.710.10">
    <property type="entry name" value="Potassium Channel Kv1.1, Chain A"/>
    <property type="match status" value="1"/>
</dbReference>
<keyword evidence="4" id="KW-0732">Signal</keyword>
<evidence type="ECO:0000256" key="3">
    <source>
        <dbReference type="ARBA" id="ARBA00004906"/>
    </source>
</evidence>
<comment type="subcellular location">
    <subcellularLocation>
        <location evidence="2">Endomembrane system</location>
        <topology evidence="2">Peripheral membrane protein</topology>
    </subcellularLocation>
</comment>
<dbReference type="SUPFAM" id="SSF54695">
    <property type="entry name" value="POZ domain"/>
    <property type="match status" value="1"/>
</dbReference>
<dbReference type="Gramene" id="rna-AYBTSS11_LOCUS2089">
    <property type="protein sequence ID" value="CAJ1857609.1"/>
    <property type="gene ID" value="gene-AYBTSS11_LOCUS2089"/>
</dbReference>
<name>A0AA86V283_9FABA</name>
<sequence>MGFALLICGVVWLESLLFTNCFILFVNRGGEEAEAGAMDCCVCTTMPLILRPPRNTICGACYEGVRSIINMMSNLESEKVKAIVSNLNPNTCPVARKYSSKASSNSFLLWCSEQIEQFNQQKEDLVFLRGFIAAFKAQIHTDILVTPGRHGPPIPAHKSVLAARSEIFKNMLECDECKEAPSNSITIPELKHEELECLLEFLYSGTLGVEKLEKHVYALSQAADKYVIPHLLKHCERYLLSSLSTCNALETLEIADTCSNHNLKETTLNFLVKNIEHVVSSPKFEAFVHRSPHLTVQLVTRVFLNGAKSSISLQV</sequence>
<evidence type="ECO:0000256" key="2">
    <source>
        <dbReference type="ARBA" id="ARBA00004184"/>
    </source>
</evidence>
<evidence type="ECO:0000313" key="7">
    <source>
        <dbReference type="Proteomes" id="UP001189624"/>
    </source>
</evidence>
<dbReference type="InterPro" id="IPR044784">
    <property type="entry name" value="At1g01640-like"/>
</dbReference>
<gene>
    <name evidence="6" type="ORF">AYBTSS11_LOCUS2089</name>
</gene>
<dbReference type="PANTHER" id="PTHR47274">
    <property type="entry name" value="BTB/POZ DOMAIN CONTAINING PROTEIN, EXPRESSED-RELATED"/>
    <property type="match status" value="1"/>
</dbReference>
<dbReference type="Pfam" id="PF00651">
    <property type="entry name" value="BTB"/>
    <property type="match status" value="1"/>
</dbReference>
<dbReference type="Gene3D" id="1.25.40.420">
    <property type="match status" value="1"/>
</dbReference>
<dbReference type="EMBL" id="OY731398">
    <property type="protein sequence ID" value="CAJ1857609.1"/>
    <property type="molecule type" value="Genomic_DNA"/>
</dbReference>
<comment type="function">
    <text evidence="1">May act as a substrate-specific adapter of an E3 ubiquitin-protein ligase complex (CUL3-RBX1-BTB) which mediates the ubiquitination and subsequent proteasomal degradation of target proteins.</text>
</comment>
<evidence type="ECO:0000256" key="4">
    <source>
        <dbReference type="SAM" id="SignalP"/>
    </source>
</evidence>
<evidence type="ECO:0000259" key="5">
    <source>
        <dbReference type="PROSITE" id="PS50097"/>
    </source>
</evidence>
<dbReference type="Proteomes" id="UP001189624">
    <property type="component" value="Chromosome 1"/>
</dbReference>
<protein>
    <recommendedName>
        <fullName evidence="5">BTB domain-containing protein</fullName>
    </recommendedName>
</protein>
<evidence type="ECO:0000256" key="1">
    <source>
        <dbReference type="ARBA" id="ARBA00002668"/>
    </source>
</evidence>
<feature type="signal peptide" evidence="4">
    <location>
        <begin position="1"/>
        <end position="21"/>
    </location>
</feature>
<dbReference type="SMART" id="SM00225">
    <property type="entry name" value="BTB"/>
    <property type="match status" value="1"/>
</dbReference>
<reference evidence="6" key="1">
    <citation type="submission" date="2023-10" db="EMBL/GenBank/DDBJ databases">
        <authorList>
            <person name="Domelevo Entfellner J.-B."/>
        </authorList>
    </citation>
    <scope>NUCLEOTIDE SEQUENCE</scope>
</reference>
<evidence type="ECO:0000313" key="6">
    <source>
        <dbReference type="EMBL" id="CAJ1857609.1"/>
    </source>
</evidence>
<keyword evidence="7" id="KW-1185">Reference proteome</keyword>
<dbReference type="InterPro" id="IPR000210">
    <property type="entry name" value="BTB/POZ_dom"/>
</dbReference>
<proteinExistence type="predicted"/>
<dbReference type="PANTHER" id="PTHR47274:SF1">
    <property type="entry name" value="BTB_POZ DOMAIN CONTAINING PROTEIN, EXPRESSED"/>
    <property type="match status" value="1"/>
</dbReference>
<dbReference type="InterPro" id="IPR011333">
    <property type="entry name" value="SKP1/BTB/POZ_sf"/>
</dbReference>